<dbReference type="PANTHER" id="PTHR34297">
    <property type="entry name" value="HYPOTHETICAL CYTOSOLIC PROTEIN-RELATED"/>
    <property type="match status" value="1"/>
</dbReference>
<dbReference type="Proteomes" id="UP000294843">
    <property type="component" value="Unassembled WGS sequence"/>
</dbReference>
<dbReference type="Pfam" id="PF03780">
    <property type="entry name" value="Asp23"/>
    <property type="match status" value="1"/>
</dbReference>
<comment type="similarity">
    <text evidence="1">Belongs to the asp23 family.</text>
</comment>
<dbReference type="RefSeq" id="WP_133451976.1">
    <property type="nucleotide sequence ID" value="NZ_CP128470.1"/>
</dbReference>
<accession>A0A4R6C065</accession>
<reference evidence="2 3" key="1">
    <citation type="submission" date="2019-01" db="EMBL/GenBank/DDBJ databases">
        <title>Draft genome sequences of the type strains of six Macrococcus species.</title>
        <authorList>
            <person name="Mazhar S."/>
            <person name="Altermann E."/>
            <person name="Hill C."/>
            <person name="Mcauliffe O."/>
        </authorList>
    </citation>
    <scope>NUCLEOTIDE SEQUENCE [LARGE SCALE GENOMIC DNA]</scope>
    <source>
        <strain evidence="2 3">ATCC 51825</strain>
    </source>
</reference>
<proteinExistence type="inferred from homology"/>
<comment type="caution">
    <text evidence="2">The sequence shown here is derived from an EMBL/GenBank/DDBJ whole genome shotgun (WGS) entry which is preliminary data.</text>
</comment>
<dbReference type="InterPro" id="IPR005531">
    <property type="entry name" value="Asp23"/>
</dbReference>
<dbReference type="AlphaFoldDB" id="A0A4R6C065"/>
<dbReference type="EMBL" id="SCWF01000007">
    <property type="protein sequence ID" value="TDM13852.1"/>
    <property type="molecule type" value="Genomic_DNA"/>
</dbReference>
<dbReference type="OrthoDB" id="9791482at2"/>
<dbReference type="PANTHER" id="PTHR34297:SF2">
    <property type="entry name" value="ASP23_GLS24 FAMILY ENVELOPE STRESS RESPONSE PROTEIN"/>
    <property type="match status" value="1"/>
</dbReference>
<evidence type="ECO:0000313" key="2">
    <source>
        <dbReference type="EMBL" id="TDM13852.1"/>
    </source>
</evidence>
<organism evidence="2 3">
    <name type="scientific">Macrococcus bovicus</name>
    <dbReference type="NCBI Taxonomy" id="69968"/>
    <lineage>
        <taxon>Bacteria</taxon>
        <taxon>Bacillati</taxon>
        <taxon>Bacillota</taxon>
        <taxon>Bacilli</taxon>
        <taxon>Bacillales</taxon>
        <taxon>Staphylococcaceae</taxon>
        <taxon>Macrococcus</taxon>
    </lineage>
</organism>
<keyword evidence="3" id="KW-1185">Reference proteome</keyword>
<sequence>MTLEINNEYGSIDISNDVIATIAGGAAVECYGIIGMASKHQVRDNIADILRRDNYSKGVIVTQHEGTLAVDMYIIVAYGTKISEIANNVQSVVKYTLEKTLNLKVNSVNIYIQGVRVIQLDEEE</sequence>
<protein>
    <submittedName>
        <fullName evidence="2">Asp23/Gls24 family envelope stress response protein</fullName>
    </submittedName>
</protein>
<evidence type="ECO:0000256" key="1">
    <source>
        <dbReference type="ARBA" id="ARBA00005721"/>
    </source>
</evidence>
<evidence type="ECO:0000313" key="3">
    <source>
        <dbReference type="Proteomes" id="UP000294843"/>
    </source>
</evidence>
<name>A0A4R6C065_9STAP</name>
<gene>
    <name evidence="2" type="ORF">ERX55_07605</name>
</gene>